<evidence type="ECO:0000256" key="6">
    <source>
        <dbReference type="SAM" id="Phobius"/>
    </source>
</evidence>
<evidence type="ECO:0000256" key="5">
    <source>
        <dbReference type="ARBA" id="ARBA00023136"/>
    </source>
</evidence>
<feature type="domain" description="Major facilitator superfamily (MFS) profile" evidence="7">
    <location>
        <begin position="5"/>
        <end position="408"/>
    </location>
</feature>
<dbReference type="EMBL" id="CAJZBQ010000055">
    <property type="protein sequence ID" value="CAG9332682.1"/>
    <property type="molecule type" value="Genomic_DNA"/>
</dbReference>
<comment type="subcellular location">
    <subcellularLocation>
        <location evidence="1">Membrane</location>
        <topology evidence="1">Multi-pass membrane protein</topology>
    </subcellularLocation>
</comment>
<keyword evidence="5 6" id="KW-0472">Membrane</keyword>
<feature type="transmembrane region" description="Helical" evidence="6">
    <location>
        <begin position="135"/>
        <end position="156"/>
    </location>
</feature>
<dbReference type="Pfam" id="PF07690">
    <property type="entry name" value="MFS_1"/>
    <property type="match status" value="1"/>
</dbReference>
<name>A0AAU9K5K0_9CILI</name>
<proteinExistence type="predicted"/>
<feature type="transmembrane region" description="Helical" evidence="6">
    <location>
        <begin position="380"/>
        <end position="402"/>
    </location>
</feature>
<dbReference type="SUPFAM" id="SSF103473">
    <property type="entry name" value="MFS general substrate transporter"/>
    <property type="match status" value="1"/>
</dbReference>
<keyword evidence="9" id="KW-1185">Reference proteome</keyword>
<reference evidence="8" key="1">
    <citation type="submission" date="2021-09" db="EMBL/GenBank/DDBJ databases">
        <authorList>
            <consortium name="AG Swart"/>
            <person name="Singh M."/>
            <person name="Singh A."/>
            <person name="Seah K."/>
            <person name="Emmerich C."/>
        </authorList>
    </citation>
    <scope>NUCLEOTIDE SEQUENCE</scope>
    <source>
        <strain evidence="8">ATCC30299</strain>
    </source>
</reference>
<comment type="caution">
    <text evidence="8">The sequence shown here is derived from an EMBL/GenBank/DDBJ whole genome shotgun (WGS) entry which is preliminary data.</text>
</comment>
<evidence type="ECO:0000259" key="7">
    <source>
        <dbReference type="PROSITE" id="PS50850"/>
    </source>
</evidence>
<dbReference type="Gene3D" id="1.20.1250.20">
    <property type="entry name" value="MFS general substrate transporter like domains"/>
    <property type="match status" value="1"/>
</dbReference>
<feature type="transmembrane region" description="Helical" evidence="6">
    <location>
        <begin position="162"/>
        <end position="182"/>
    </location>
</feature>
<gene>
    <name evidence="8" type="ORF">BSTOLATCC_MIC56974</name>
</gene>
<dbReference type="InterPro" id="IPR011701">
    <property type="entry name" value="MFS"/>
</dbReference>
<feature type="transmembrane region" description="Helical" evidence="6">
    <location>
        <begin position="37"/>
        <end position="59"/>
    </location>
</feature>
<evidence type="ECO:0000256" key="3">
    <source>
        <dbReference type="ARBA" id="ARBA00022692"/>
    </source>
</evidence>
<evidence type="ECO:0000313" key="8">
    <source>
        <dbReference type="EMBL" id="CAG9332682.1"/>
    </source>
</evidence>
<evidence type="ECO:0000256" key="4">
    <source>
        <dbReference type="ARBA" id="ARBA00022989"/>
    </source>
</evidence>
<feature type="transmembrane region" description="Helical" evidence="6">
    <location>
        <begin position="71"/>
        <end position="90"/>
    </location>
</feature>
<dbReference type="GO" id="GO:0016020">
    <property type="term" value="C:membrane"/>
    <property type="evidence" value="ECO:0007669"/>
    <property type="project" value="UniProtKB-SubCell"/>
</dbReference>
<evidence type="ECO:0000256" key="2">
    <source>
        <dbReference type="ARBA" id="ARBA00022448"/>
    </source>
</evidence>
<dbReference type="InterPro" id="IPR050930">
    <property type="entry name" value="MFS_Vesicular_Transporter"/>
</dbReference>
<feature type="transmembrane region" description="Helical" evidence="6">
    <location>
        <begin position="301"/>
        <end position="322"/>
    </location>
</feature>
<keyword evidence="4 6" id="KW-1133">Transmembrane helix</keyword>
<feature type="transmembrane region" description="Helical" evidence="6">
    <location>
        <begin position="242"/>
        <end position="262"/>
    </location>
</feature>
<evidence type="ECO:0000313" key="9">
    <source>
        <dbReference type="Proteomes" id="UP001162131"/>
    </source>
</evidence>
<dbReference type="InterPro" id="IPR020846">
    <property type="entry name" value="MFS_dom"/>
</dbReference>
<keyword evidence="3 6" id="KW-0812">Transmembrane</keyword>
<dbReference type="AlphaFoldDB" id="A0AAU9K5K0"/>
<evidence type="ECO:0000256" key="1">
    <source>
        <dbReference type="ARBA" id="ARBA00004141"/>
    </source>
</evidence>
<protein>
    <recommendedName>
        <fullName evidence="7">Major facilitator superfamily (MFS) profile domain-containing protein</fullName>
    </recommendedName>
</protein>
<feature type="transmembrane region" description="Helical" evidence="6">
    <location>
        <begin position="274"/>
        <end position="295"/>
    </location>
</feature>
<dbReference type="Proteomes" id="UP001162131">
    <property type="component" value="Unassembled WGS sequence"/>
</dbReference>
<keyword evidence="2" id="KW-0813">Transport</keyword>
<dbReference type="PANTHER" id="PTHR23506">
    <property type="entry name" value="GH10249P"/>
    <property type="match status" value="1"/>
</dbReference>
<organism evidence="8 9">
    <name type="scientific">Blepharisma stoltei</name>
    <dbReference type="NCBI Taxonomy" id="1481888"/>
    <lineage>
        <taxon>Eukaryota</taxon>
        <taxon>Sar</taxon>
        <taxon>Alveolata</taxon>
        <taxon>Ciliophora</taxon>
        <taxon>Postciliodesmatophora</taxon>
        <taxon>Heterotrichea</taxon>
        <taxon>Heterotrichida</taxon>
        <taxon>Blepharismidae</taxon>
        <taxon>Blepharisma</taxon>
    </lineage>
</organism>
<sequence length="437" mass="47977">MPEWTLIGVLALEFVINSSNSNIAPYLPRLASHKGLSSWDTGIIIASTPLAACLCLPIYGTLMAKIGRKKILLTCIGFEVLNIAILSTLPEYDTTSFIVIGIIIRCIEGFSSAGISAMSLGILTNAYKDKISQVIGMQQAVIGISLILGPIIGSVLYRIGEFTAIFLTYSVFLLLMIPLIFWSVPKDSPYENPPIPVSWNAILKMRTTLMDFISIFIAYFASSSIDPTLSNFITNNFSISDANVGFFFCITTSCFTVSILILSRFKGVLKYKVLILLNLLILAFSLFAIGPISVLHIPPNFANLSLSLALIGIGLSFGMVSFLPDMAADAFMKAPYLEKSHVLDKLSALLALGVWSGRAAGPPISGYLRDHMEFQDSEAIIGFVVFIYMFAFGIYGGGFQLIKNIKKKANRIEAILIESEMIEAKRSFYYLEEEETF</sequence>
<dbReference type="GO" id="GO:0022857">
    <property type="term" value="F:transmembrane transporter activity"/>
    <property type="evidence" value="ECO:0007669"/>
    <property type="project" value="InterPro"/>
</dbReference>
<accession>A0AAU9K5K0</accession>
<dbReference type="PANTHER" id="PTHR23506:SF26">
    <property type="entry name" value="MFS-TYPE TRANSPORTER SLC18B1"/>
    <property type="match status" value="1"/>
</dbReference>
<dbReference type="PROSITE" id="PS50850">
    <property type="entry name" value="MFS"/>
    <property type="match status" value="1"/>
</dbReference>
<dbReference type="InterPro" id="IPR036259">
    <property type="entry name" value="MFS_trans_sf"/>
</dbReference>